<comment type="caution">
    <text evidence="2">The sequence shown here is derived from an EMBL/GenBank/DDBJ whole genome shotgun (WGS) entry which is preliminary data.</text>
</comment>
<protein>
    <submittedName>
        <fullName evidence="2">tRNA (Adenosine(37)-N6)-threonylcarbamoyltransferase complex dimerization subunit type 1 TsaB</fullName>
    </submittedName>
</protein>
<name>A0A7X2NUJ5_9FIRM</name>
<feature type="domain" description="Gcp-like" evidence="1">
    <location>
        <begin position="32"/>
        <end position="125"/>
    </location>
</feature>
<proteinExistence type="predicted"/>
<dbReference type="SUPFAM" id="SSF53067">
    <property type="entry name" value="Actin-like ATPase domain"/>
    <property type="match status" value="1"/>
</dbReference>
<accession>A0A7X2NUJ5</accession>
<organism evidence="2 3">
    <name type="scientific">Stecheria intestinalis</name>
    <dbReference type="NCBI Taxonomy" id="2606630"/>
    <lineage>
        <taxon>Bacteria</taxon>
        <taxon>Bacillati</taxon>
        <taxon>Bacillota</taxon>
        <taxon>Erysipelotrichia</taxon>
        <taxon>Erysipelotrichales</taxon>
        <taxon>Erysipelotrichaceae</taxon>
        <taxon>Stecheria</taxon>
    </lineage>
</organism>
<dbReference type="AlphaFoldDB" id="A0A7X2NUJ5"/>
<dbReference type="Pfam" id="PF00814">
    <property type="entry name" value="TsaD"/>
    <property type="match status" value="1"/>
</dbReference>
<gene>
    <name evidence="2" type="primary">tsaB</name>
    <name evidence="2" type="ORF">FYJ51_12940</name>
</gene>
<reference evidence="2 3" key="1">
    <citation type="submission" date="2019-08" db="EMBL/GenBank/DDBJ databases">
        <title>In-depth cultivation of the pig gut microbiome towards novel bacterial diversity and tailored functional studies.</title>
        <authorList>
            <person name="Wylensek D."/>
            <person name="Hitch T.C.A."/>
            <person name="Clavel T."/>
        </authorList>
    </citation>
    <scope>NUCLEOTIDE SEQUENCE [LARGE SCALE GENOMIC DNA]</scope>
    <source>
        <strain evidence="2 3">Oil+RF-744-GAM-WT-6</strain>
    </source>
</reference>
<evidence type="ECO:0000313" key="3">
    <source>
        <dbReference type="Proteomes" id="UP000461880"/>
    </source>
</evidence>
<dbReference type="EMBL" id="VUMN01000052">
    <property type="protein sequence ID" value="MSS59799.1"/>
    <property type="molecule type" value="Genomic_DNA"/>
</dbReference>
<dbReference type="InterPro" id="IPR043129">
    <property type="entry name" value="ATPase_NBD"/>
</dbReference>
<dbReference type="NCBIfam" id="TIGR03725">
    <property type="entry name" value="T6A_YeaZ"/>
    <property type="match status" value="1"/>
</dbReference>
<sequence length="201" mass="22409">MITLCMDTSTQYLVIALIRDDQIVAKFQEKCWKKQSEELFPRLMDLMKEAGLEPEDIGQVVVSEGPGSYTGVRIAMTVAKVFCAMRNLPIATVGTLQLFAGMEPRARVVLDARGGRVYTAVYEYGVLSGTVEAKPCEEVKAEILEAETVIGDGSLVGREDHIPDLAENFLALKDQWKYAENVHLVKPEYLKSSESYLPHHQ</sequence>
<dbReference type="InterPro" id="IPR000905">
    <property type="entry name" value="Gcp-like_dom"/>
</dbReference>
<dbReference type="Proteomes" id="UP000461880">
    <property type="component" value="Unassembled WGS sequence"/>
</dbReference>
<dbReference type="CDD" id="cd24032">
    <property type="entry name" value="ASKHA_NBD_TsaB"/>
    <property type="match status" value="1"/>
</dbReference>
<keyword evidence="2" id="KW-0808">Transferase</keyword>
<dbReference type="InterPro" id="IPR022496">
    <property type="entry name" value="T6A_TsaB"/>
</dbReference>
<keyword evidence="3" id="KW-1185">Reference proteome</keyword>
<dbReference type="RefSeq" id="WP_105302990.1">
    <property type="nucleotide sequence ID" value="NZ_JAQXPC010000087.1"/>
</dbReference>
<evidence type="ECO:0000313" key="2">
    <source>
        <dbReference type="EMBL" id="MSS59799.1"/>
    </source>
</evidence>
<evidence type="ECO:0000259" key="1">
    <source>
        <dbReference type="Pfam" id="PF00814"/>
    </source>
</evidence>
<dbReference type="GO" id="GO:0002949">
    <property type="term" value="P:tRNA threonylcarbamoyladenosine modification"/>
    <property type="evidence" value="ECO:0007669"/>
    <property type="project" value="InterPro"/>
</dbReference>
<dbReference type="GO" id="GO:0016740">
    <property type="term" value="F:transferase activity"/>
    <property type="evidence" value="ECO:0007669"/>
    <property type="project" value="UniProtKB-KW"/>
</dbReference>
<dbReference type="Gene3D" id="3.30.420.40">
    <property type="match status" value="2"/>
</dbReference>